<reference evidence="3 4" key="1">
    <citation type="submission" date="2018-09" db="EMBL/GenBank/DDBJ databases">
        <title>Genome comparison of Alicycliphilus sp. BQ1, a polyurethanolytic bacterium, with its closest phylogenetic relatives Alicycliphilus denitrificans BC and K601, unable to attack polyurethane.</title>
        <authorList>
            <person name="Loza-Tavera H."/>
            <person name="Lozano L."/>
            <person name="Cevallos M."/>
            <person name="Maya-Lucas O."/>
            <person name="Garcia-Mena J."/>
            <person name="Hernandez J."/>
        </authorList>
    </citation>
    <scope>NUCLEOTIDE SEQUENCE [LARGE SCALE GENOMIC DNA]</scope>
    <source>
        <strain evidence="3 4">BQ1</strain>
    </source>
</reference>
<feature type="chain" id="PRO_5018532344" evidence="2">
    <location>
        <begin position="25"/>
        <end position="320"/>
    </location>
</feature>
<comment type="caution">
    <text evidence="3">The sequence shown here is derived from an EMBL/GenBank/DDBJ whole genome shotgun (WGS) entry which is preliminary data.</text>
</comment>
<sequence>MHSSMLKRAAILACATALALPAFAAEDYPRTPITLVVGYGAGGGTDVCNRALALDVGRQLGQPLVVDNKPGAGSSLSVGFITRQRPDGYSIASLSTGGVLNQVLSPNVKYDVTKDLTPIAMVAQYQVGLLVRADSSYKTMADLINAAQSARKPLTYSTAGIGTPQHLTTERLAQKTGTQWVHAPYKSGPEAITALMRGDVDFMAQTAEWVPYVRDGRLRLLSVFTGERIKGFDAPTLRELGYDLVAPSILGIAGPARMDAAIVKKLQDAFHKAIQTAEFQSCADQFGLKPDFKDSAAFGAFLKDTLAGWTPLLRQFASKE</sequence>
<organism evidence="3 4">
    <name type="scientific">Alicycliphilus denitrificans</name>
    <dbReference type="NCBI Taxonomy" id="179636"/>
    <lineage>
        <taxon>Bacteria</taxon>
        <taxon>Pseudomonadati</taxon>
        <taxon>Pseudomonadota</taxon>
        <taxon>Betaproteobacteria</taxon>
        <taxon>Burkholderiales</taxon>
        <taxon>Comamonadaceae</taxon>
        <taxon>Alicycliphilus</taxon>
    </lineage>
</organism>
<name>A0A3R7LFH6_9BURK</name>
<dbReference type="Proteomes" id="UP000216225">
    <property type="component" value="Unassembled WGS sequence"/>
</dbReference>
<evidence type="ECO:0000256" key="2">
    <source>
        <dbReference type="SAM" id="SignalP"/>
    </source>
</evidence>
<feature type="signal peptide" evidence="2">
    <location>
        <begin position="1"/>
        <end position="24"/>
    </location>
</feature>
<evidence type="ECO:0000256" key="1">
    <source>
        <dbReference type="ARBA" id="ARBA00006987"/>
    </source>
</evidence>
<dbReference type="Gene3D" id="3.40.190.10">
    <property type="entry name" value="Periplasmic binding protein-like II"/>
    <property type="match status" value="1"/>
</dbReference>
<dbReference type="SUPFAM" id="SSF53850">
    <property type="entry name" value="Periplasmic binding protein-like II"/>
    <property type="match status" value="1"/>
</dbReference>
<dbReference type="InterPro" id="IPR042100">
    <property type="entry name" value="Bug_dom1"/>
</dbReference>
<dbReference type="EMBL" id="NKDB02000002">
    <property type="protein sequence ID" value="RKJ96775.1"/>
    <property type="molecule type" value="Genomic_DNA"/>
</dbReference>
<dbReference type="RefSeq" id="WP_094438323.1">
    <property type="nucleotide sequence ID" value="NZ_NKDB02000002.1"/>
</dbReference>
<dbReference type="PANTHER" id="PTHR42928">
    <property type="entry name" value="TRICARBOXYLATE-BINDING PROTEIN"/>
    <property type="match status" value="1"/>
</dbReference>
<dbReference type="InterPro" id="IPR005064">
    <property type="entry name" value="BUG"/>
</dbReference>
<dbReference type="PANTHER" id="PTHR42928:SF5">
    <property type="entry name" value="BLR1237 PROTEIN"/>
    <property type="match status" value="1"/>
</dbReference>
<dbReference type="Gene3D" id="3.40.190.150">
    <property type="entry name" value="Bordetella uptake gene, domain 1"/>
    <property type="match status" value="1"/>
</dbReference>
<dbReference type="Pfam" id="PF03401">
    <property type="entry name" value="TctC"/>
    <property type="match status" value="1"/>
</dbReference>
<dbReference type="AlphaFoldDB" id="A0A3R7LFH6"/>
<comment type="similarity">
    <text evidence="1">Belongs to the UPF0065 (bug) family.</text>
</comment>
<protein>
    <submittedName>
        <fullName evidence="3">Tripartite tricarboxylate transporter substrate binding protein</fullName>
    </submittedName>
</protein>
<proteinExistence type="inferred from homology"/>
<gene>
    <name evidence="3" type="ORF">CE154_012230</name>
</gene>
<keyword evidence="2" id="KW-0732">Signal</keyword>
<dbReference type="PIRSF" id="PIRSF017082">
    <property type="entry name" value="YflP"/>
    <property type="match status" value="1"/>
</dbReference>
<evidence type="ECO:0000313" key="4">
    <source>
        <dbReference type="Proteomes" id="UP000216225"/>
    </source>
</evidence>
<accession>A0A3R7LFH6</accession>
<evidence type="ECO:0000313" key="3">
    <source>
        <dbReference type="EMBL" id="RKJ96775.1"/>
    </source>
</evidence>
<dbReference type="CDD" id="cd07012">
    <property type="entry name" value="PBP2_Bug_TTT"/>
    <property type="match status" value="1"/>
</dbReference>